<sequence>MDIFNPKILDACIRDVASYLSDNQKVDLLLFAMRSLQFDGKLTRVAWMHSDLADLQAALAAEPDNPEAKALLHQRSVTVEKLLSPLPRPDLRERISTEIWREIALHLPRRDLKSLLFVPHRISRIASQLLFRELDLYFTRGDADDDHLDTYIADRRTSTSQRDEDNRHAQRSADILTRIIVDSAFATAVRTLRIFASRTDKDGSMAFQTGMLTNALPKLINLRNVHLAATSEGIVPVLRILQTTSPRLRGLSLQCVLGFYVSRSQNSIRKSRSPDGSADLSFLEFRYLSHFAYTLDSVSTLPASIQNVLGQNRATLRTVALENPHPSPHWTFPASALSIRNLTTIIFTGHFPPASHAFAEILGNGRQLETFDVACCALECSTASSQFRSIQPSSLPFLRHFSFSVHSIGRRTVDRDLFPAIAEFLRGRRNLRSLQLVAWDEAVQHAVGFDAAVWGVLPSLEGLKGLKITYPADLAPGLASWLIPRTVLALRLTIDYTMQSARDPIPFLNQLRQGIPPGLRFIGLSDINLRSVSAVVEHGFPMVRVVRVGSNYWTVLRKHGDGRSFDGVELEQWPRRRALYHATEWLEWLGCEDAMIRDPSTFSQ</sequence>
<reference evidence="1 2" key="1">
    <citation type="journal article" date="2018" name="Evol. Lett.">
        <title>Horizontal gene cluster transfer increased hallucinogenic mushroom diversity.</title>
        <authorList>
            <person name="Reynolds H.T."/>
            <person name="Vijayakumar V."/>
            <person name="Gluck-Thaler E."/>
            <person name="Korotkin H.B."/>
            <person name="Matheny P.B."/>
            <person name="Slot J.C."/>
        </authorList>
    </citation>
    <scope>NUCLEOTIDE SEQUENCE [LARGE SCALE GENOMIC DNA]</scope>
    <source>
        <strain evidence="1 2">SRW20</strain>
    </source>
</reference>
<gene>
    <name evidence="1" type="ORF">CVT26_011275</name>
</gene>
<proteinExistence type="predicted"/>
<dbReference type="AlphaFoldDB" id="A0A409VJL2"/>
<evidence type="ECO:0008006" key="3">
    <source>
        <dbReference type="Google" id="ProtNLM"/>
    </source>
</evidence>
<evidence type="ECO:0000313" key="1">
    <source>
        <dbReference type="EMBL" id="PPQ66406.1"/>
    </source>
</evidence>
<dbReference type="SUPFAM" id="SSF52047">
    <property type="entry name" value="RNI-like"/>
    <property type="match status" value="1"/>
</dbReference>
<dbReference type="EMBL" id="NHYE01005631">
    <property type="protein sequence ID" value="PPQ66406.1"/>
    <property type="molecule type" value="Genomic_DNA"/>
</dbReference>
<organism evidence="1 2">
    <name type="scientific">Gymnopilus dilepis</name>
    <dbReference type="NCBI Taxonomy" id="231916"/>
    <lineage>
        <taxon>Eukaryota</taxon>
        <taxon>Fungi</taxon>
        <taxon>Dikarya</taxon>
        <taxon>Basidiomycota</taxon>
        <taxon>Agaricomycotina</taxon>
        <taxon>Agaricomycetes</taxon>
        <taxon>Agaricomycetidae</taxon>
        <taxon>Agaricales</taxon>
        <taxon>Agaricineae</taxon>
        <taxon>Hymenogastraceae</taxon>
        <taxon>Gymnopilus</taxon>
    </lineage>
</organism>
<dbReference type="Gene3D" id="3.80.10.10">
    <property type="entry name" value="Ribonuclease Inhibitor"/>
    <property type="match status" value="1"/>
</dbReference>
<comment type="caution">
    <text evidence="1">The sequence shown here is derived from an EMBL/GenBank/DDBJ whole genome shotgun (WGS) entry which is preliminary data.</text>
</comment>
<dbReference type="InterPro" id="IPR032675">
    <property type="entry name" value="LRR_dom_sf"/>
</dbReference>
<dbReference type="Proteomes" id="UP000284706">
    <property type="component" value="Unassembled WGS sequence"/>
</dbReference>
<accession>A0A409VJL2</accession>
<dbReference type="InParanoid" id="A0A409VJL2"/>
<protein>
    <recommendedName>
        <fullName evidence="3">F-box domain-containing protein</fullName>
    </recommendedName>
</protein>
<name>A0A409VJL2_9AGAR</name>
<dbReference type="OrthoDB" id="2685413at2759"/>
<evidence type="ECO:0000313" key="2">
    <source>
        <dbReference type="Proteomes" id="UP000284706"/>
    </source>
</evidence>
<keyword evidence="2" id="KW-1185">Reference proteome</keyword>
<dbReference type="STRING" id="231916.A0A409VJL2"/>